<accession>A0AAV0Y5R3</accession>
<dbReference type="Proteomes" id="UP001160148">
    <property type="component" value="Unassembled WGS sequence"/>
</dbReference>
<reference evidence="2 3" key="1">
    <citation type="submission" date="2023-01" db="EMBL/GenBank/DDBJ databases">
        <authorList>
            <person name="Whitehead M."/>
        </authorList>
    </citation>
    <scope>NUCLEOTIDE SEQUENCE [LARGE SCALE GENOMIC DNA]</scope>
</reference>
<sequence>MDHRKSDRRMGKTTKKSKIVKKTADLVQTKLQMEAELLRSQKLTNLKTYALTTMKKDLTNEEILLDFLDILFPTGKNQYPLTALMVIIFVVCPQSVIDVVIHPKKWMSSEIQKI</sequence>
<organism evidence="2 3">
    <name type="scientific">Macrosiphum euphorbiae</name>
    <name type="common">potato aphid</name>
    <dbReference type="NCBI Taxonomy" id="13131"/>
    <lineage>
        <taxon>Eukaryota</taxon>
        <taxon>Metazoa</taxon>
        <taxon>Ecdysozoa</taxon>
        <taxon>Arthropoda</taxon>
        <taxon>Hexapoda</taxon>
        <taxon>Insecta</taxon>
        <taxon>Pterygota</taxon>
        <taxon>Neoptera</taxon>
        <taxon>Paraneoptera</taxon>
        <taxon>Hemiptera</taxon>
        <taxon>Sternorrhyncha</taxon>
        <taxon>Aphidomorpha</taxon>
        <taxon>Aphidoidea</taxon>
        <taxon>Aphididae</taxon>
        <taxon>Macrosiphini</taxon>
        <taxon>Macrosiphum</taxon>
    </lineage>
</organism>
<dbReference type="AlphaFoldDB" id="A0AAV0Y5R3"/>
<keyword evidence="1" id="KW-0472">Membrane</keyword>
<name>A0AAV0Y5R3_9HEMI</name>
<keyword evidence="3" id="KW-1185">Reference proteome</keyword>
<evidence type="ECO:0000256" key="1">
    <source>
        <dbReference type="SAM" id="Phobius"/>
    </source>
</evidence>
<comment type="caution">
    <text evidence="2">The sequence shown here is derived from an EMBL/GenBank/DDBJ whole genome shotgun (WGS) entry which is preliminary data.</text>
</comment>
<evidence type="ECO:0000313" key="3">
    <source>
        <dbReference type="Proteomes" id="UP001160148"/>
    </source>
</evidence>
<keyword evidence="1" id="KW-1133">Transmembrane helix</keyword>
<gene>
    <name evidence="2" type="ORF">MEUPH1_LOCUS28347</name>
</gene>
<keyword evidence="1" id="KW-0812">Transmembrane</keyword>
<protein>
    <submittedName>
        <fullName evidence="2">Uncharacterized protein</fullName>
    </submittedName>
</protein>
<feature type="transmembrane region" description="Helical" evidence="1">
    <location>
        <begin position="81"/>
        <end position="101"/>
    </location>
</feature>
<dbReference type="EMBL" id="CARXXK010001250">
    <property type="protein sequence ID" value="CAI6374756.1"/>
    <property type="molecule type" value="Genomic_DNA"/>
</dbReference>
<evidence type="ECO:0000313" key="2">
    <source>
        <dbReference type="EMBL" id="CAI6374756.1"/>
    </source>
</evidence>
<proteinExistence type="predicted"/>